<reference evidence="2" key="1">
    <citation type="journal article" date="2021" name="IMA Fungus">
        <title>Genomic characterization of three marine fungi, including Emericellopsis atlantica sp. nov. with signatures of a generalist lifestyle and marine biomass degradation.</title>
        <authorList>
            <person name="Hagestad O.C."/>
            <person name="Hou L."/>
            <person name="Andersen J.H."/>
            <person name="Hansen E.H."/>
            <person name="Altermark B."/>
            <person name="Li C."/>
            <person name="Kuhnert E."/>
            <person name="Cox R.J."/>
            <person name="Crous P.W."/>
            <person name="Spatafora J.W."/>
            <person name="Lail K."/>
            <person name="Amirebrahimi M."/>
            <person name="Lipzen A."/>
            <person name="Pangilinan J."/>
            <person name="Andreopoulos W."/>
            <person name="Hayes R.D."/>
            <person name="Ng V."/>
            <person name="Grigoriev I.V."/>
            <person name="Jackson S.A."/>
            <person name="Sutton T.D.S."/>
            <person name="Dobson A.D.W."/>
            <person name="Rama T."/>
        </authorList>
    </citation>
    <scope>NUCLEOTIDE SEQUENCE</scope>
    <source>
        <strain evidence="2">TRa018bII</strain>
    </source>
</reference>
<sequence>MKTAQVLSVFGLVAAVNAWNVAPRYANGSIPLVTETVTALTTYCPVATTITTNGKTYTATASETLTITDCPCTITKPKPTYAPLQPTNNVYVTSVVTAYTTYCPAPTTVVQGTATYTVSSATTLTITDCPCTVSYPATTYTTVTVSTLTTYCPAPTTIVVGTISYPVTTPGTATIPIISLTPVPASPPTPTAPAVEVTPAAPTGTGAPVAPTASTTGPLQASSADKVGSGIGALVAAVFAMLL</sequence>
<evidence type="ECO:0000313" key="2">
    <source>
        <dbReference type="EMBL" id="KAG9234690.1"/>
    </source>
</evidence>
<dbReference type="GO" id="GO:0005199">
    <property type="term" value="F:structural constituent of cell wall"/>
    <property type="evidence" value="ECO:0007669"/>
    <property type="project" value="InterPro"/>
</dbReference>
<feature type="signal peptide" evidence="1">
    <location>
        <begin position="1"/>
        <end position="18"/>
    </location>
</feature>
<dbReference type="InterPro" id="IPR038843">
    <property type="entry name" value="Sed1/Spi1"/>
</dbReference>
<keyword evidence="1" id="KW-0732">Signal</keyword>
<accession>A0A9P8C5X8</accession>
<comment type="caution">
    <text evidence="2">The sequence shown here is derived from an EMBL/GenBank/DDBJ whole genome shotgun (WGS) entry which is preliminary data.</text>
</comment>
<dbReference type="GO" id="GO:0031505">
    <property type="term" value="P:fungal-type cell wall organization"/>
    <property type="evidence" value="ECO:0007669"/>
    <property type="project" value="InterPro"/>
</dbReference>
<dbReference type="PANTHER" id="PTHR35523:SF1">
    <property type="entry name" value="CELL WALL PROTEIN SED1"/>
    <property type="match status" value="1"/>
</dbReference>
<dbReference type="Proteomes" id="UP000824998">
    <property type="component" value="Unassembled WGS sequence"/>
</dbReference>
<dbReference type="AlphaFoldDB" id="A0A9P8C5X8"/>
<organism evidence="2 3">
    <name type="scientific">Amylocarpus encephaloides</name>
    <dbReference type="NCBI Taxonomy" id="45428"/>
    <lineage>
        <taxon>Eukaryota</taxon>
        <taxon>Fungi</taxon>
        <taxon>Dikarya</taxon>
        <taxon>Ascomycota</taxon>
        <taxon>Pezizomycotina</taxon>
        <taxon>Leotiomycetes</taxon>
        <taxon>Helotiales</taxon>
        <taxon>Helotiales incertae sedis</taxon>
        <taxon>Amylocarpus</taxon>
    </lineage>
</organism>
<dbReference type="GO" id="GO:0009277">
    <property type="term" value="C:fungal-type cell wall"/>
    <property type="evidence" value="ECO:0007669"/>
    <property type="project" value="TreeGrafter"/>
</dbReference>
<proteinExistence type="predicted"/>
<gene>
    <name evidence="2" type="ORF">BJ875DRAFT_460953</name>
</gene>
<dbReference type="OrthoDB" id="4094614at2759"/>
<evidence type="ECO:0000313" key="3">
    <source>
        <dbReference type="Proteomes" id="UP000824998"/>
    </source>
</evidence>
<feature type="chain" id="PRO_5040249345" evidence="1">
    <location>
        <begin position="19"/>
        <end position="243"/>
    </location>
</feature>
<dbReference type="PANTHER" id="PTHR35523">
    <property type="entry name" value="CELL WALL PROTEIN SED1"/>
    <property type="match status" value="1"/>
</dbReference>
<evidence type="ECO:0000256" key="1">
    <source>
        <dbReference type="SAM" id="SignalP"/>
    </source>
</evidence>
<keyword evidence="3" id="KW-1185">Reference proteome</keyword>
<protein>
    <submittedName>
        <fullName evidence="2">Clock-controlled protein 6</fullName>
    </submittedName>
</protein>
<dbReference type="EMBL" id="MU251455">
    <property type="protein sequence ID" value="KAG9234690.1"/>
    <property type="molecule type" value="Genomic_DNA"/>
</dbReference>
<name>A0A9P8C5X8_9HELO</name>